<dbReference type="PANTHER" id="PTHR10037">
    <property type="entry name" value="VOLTAGE-GATED CATION CHANNEL CALCIUM AND SODIUM"/>
    <property type="match status" value="1"/>
</dbReference>
<evidence type="ECO:0000256" key="11">
    <source>
        <dbReference type="SAM" id="Phobius"/>
    </source>
</evidence>
<dbReference type="EMBL" id="LGRX02019638">
    <property type="protein sequence ID" value="KAK3258300.1"/>
    <property type="molecule type" value="Genomic_DNA"/>
</dbReference>
<keyword evidence="3 11" id="KW-0812">Transmembrane</keyword>
<name>A0AAE0FF08_9CHLO</name>
<keyword evidence="7" id="KW-0406">Ion transport</keyword>
<comment type="subcellular location">
    <subcellularLocation>
        <location evidence="1">Membrane</location>
        <topology evidence="1">Multi-pass membrane protein</topology>
    </subcellularLocation>
</comment>
<dbReference type="SUPFAM" id="SSF81324">
    <property type="entry name" value="Voltage-gated potassium channels"/>
    <property type="match status" value="1"/>
</dbReference>
<evidence type="ECO:0000256" key="4">
    <source>
        <dbReference type="ARBA" id="ARBA00022737"/>
    </source>
</evidence>
<reference evidence="13 14" key="1">
    <citation type="journal article" date="2015" name="Genome Biol. Evol.">
        <title>Comparative Genomics of a Bacterivorous Green Alga Reveals Evolutionary Causalities and Consequences of Phago-Mixotrophic Mode of Nutrition.</title>
        <authorList>
            <person name="Burns J.A."/>
            <person name="Paasch A."/>
            <person name="Narechania A."/>
            <person name="Kim E."/>
        </authorList>
    </citation>
    <scope>NUCLEOTIDE SEQUENCE [LARGE SCALE GENOMIC DNA]</scope>
    <source>
        <strain evidence="13 14">PLY_AMNH</strain>
    </source>
</reference>
<evidence type="ECO:0000256" key="3">
    <source>
        <dbReference type="ARBA" id="ARBA00022692"/>
    </source>
</evidence>
<dbReference type="InterPro" id="IPR027359">
    <property type="entry name" value="Volt_channel_dom_sf"/>
</dbReference>
<dbReference type="GO" id="GO:0001518">
    <property type="term" value="C:voltage-gated sodium channel complex"/>
    <property type="evidence" value="ECO:0007669"/>
    <property type="project" value="TreeGrafter"/>
</dbReference>
<evidence type="ECO:0000259" key="12">
    <source>
        <dbReference type="Pfam" id="PF00520"/>
    </source>
</evidence>
<evidence type="ECO:0000256" key="9">
    <source>
        <dbReference type="ARBA" id="ARBA00023180"/>
    </source>
</evidence>
<evidence type="ECO:0000256" key="6">
    <source>
        <dbReference type="ARBA" id="ARBA00022989"/>
    </source>
</evidence>
<keyword evidence="5" id="KW-0851">Voltage-gated channel</keyword>
<comment type="caution">
    <text evidence="13">The sequence shown here is derived from an EMBL/GenBank/DDBJ whole genome shotgun (WGS) entry which is preliminary data.</text>
</comment>
<keyword evidence="9" id="KW-0325">Glycoprotein</keyword>
<proteinExistence type="predicted"/>
<evidence type="ECO:0000313" key="14">
    <source>
        <dbReference type="Proteomes" id="UP001190700"/>
    </source>
</evidence>
<evidence type="ECO:0000256" key="8">
    <source>
        <dbReference type="ARBA" id="ARBA00023136"/>
    </source>
</evidence>
<feature type="non-terminal residue" evidence="13">
    <location>
        <position position="419"/>
    </location>
</feature>
<evidence type="ECO:0000256" key="7">
    <source>
        <dbReference type="ARBA" id="ARBA00023065"/>
    </source>
</evidence>
<dbReference type="AlphaFoldDB" id="A0AAE0FF08"/>
<feature type="transmembrane region" description="Helical" evidence="11">
    <location>
        <begin position="339"/>
        <end position="363"/>
    </location>
</feature>
<dbReference type="FunFam" id="1.20.120.350:FF:000009">
    <property type="entry name" value="Voltage-dependent T-type calcium channel subunit alpha"/>
    <property type="match status" value="1"/>
</dbReference>
<keyword evidence="2" id="KW-0813">Transport</keyword>
<accession>A0AAE0FF08</accession>
<dbReference type="InterPro" id="IPR043203">
    <property type="entry name" value="VGCC_Ca_Na"/>
</dbReference>
<evidence type="ECO:0000256" key="1">
    <source>
        <dbReference type="ARBA" id="ARBA00004141"/>
    </source>
</evidence>
<feature type="domain" description="Ion transport" evidence="12">
    <location>
        <begin position="101"/>
        <end position="367"/>
    </location>
</feature>
<dbReference type="Gene3D" id="1.10.287.70">
    <property type="match status" value="1"/>
</dbReference>
<dbReference type="Proteomes" id="UP001190700">
    <property type="component" value="Unassembled WGS sequence"/>
</dbReference>
<keyword evidence="10" id="KW-0407">Ion channel</keyword>
<sequence length="419" mass="47400">INPLTKLLVGRWKVLKSFVKDLRLILKDNSQGYAEKTWLSRMEGLGHTCAPPKDNEELTCNMKRSDTLIVPYPPAHNFLNNSAIHRFHLGYVLITRFIVAHPFFDRTVMLTIIVSSGCLTLEKPDMAEETREILDLLDHVFFGIFSAEFLLKVSARGLLFSDDAYLMNSWDRLDLCVLLISLSNYIPGNGQNAWAKVLRIGRVARPLRVINRNEGMKALINCLIECIPNFFSVLAMTIVVYMLFGILGVHIFMGRSQSCNDLTVANQAECTGVFPDDAGLLAPRVWGHPKFISFDTIFESVDTLMKAATLVDWADTMYYMMDTTDPRDQLKTNESAFTAAFYFVFFILTGSFFILKVFIGVVIDAFAVNSGSALLTDKQRLWVSIERIVVHLAPLTLLERPQGKPSILLRIRQFCFDVC</sequence>
<dbReference type="PANTHER" id="PTHR10037:SF62">
    <property type="entry name" value="SODIUM CHANNEL PROTEIN 60E"/>
    <property type="match status" value="1"/>
</dbReference>
<evidence type="ECO:0000256" key="2">
    <source>
        <dbReference type="ARBA" id="ARBA00022448"/>
    </source>
</evidence>
<dbReference type="Pfam" id="PF00520">
    <property type="entry name" value="Ion_trans"/>
    <property type="match status" value="1"/>
</dbReference>
<dbReference type="InterPro" id="IPR005821">
    <property type="entry name" value="Ion_trans_dom"/>
</dbReference>
<evidence type="ECO:0000313" key="13">
    <source>
        <dbReference type="EMBL" id="KAK3258300.1"/>
    </source>
</evidence>
<keyword evidence="8 11" id="KW-0472">Membrane</keyword>
<evidence type="ECO:0000256" key="5">
    <source>
        <dbReference type="ARBA" id="ARBA00022882"/>
    </source>
</evidence>
<gene>
    <name evidence="13" type="ORF">CYMTET_32649</name>
</gene>
<keyword evidence="6 11" id="KW-1133">Transmembrane helix</keyword>
<dbReference type="Gene3D" id="1.20.120.350">
    <property type="entry name" value="Voltage-gated potassium channels. Chain C"/>
    <property type="match status" value="1"/>
</dbReference>
<keyword evidence="14" id="KW-1185">Reference proteome</keyword>
<keyword evidence="4" id="KW-0677">Repeat</keyword>
<organism evidence="13 14">
    <name type="scientific">Cymbomonas tetramitiformis</name>
    <dbReference type="NCBI Taxonomy" id="36881"/>
    <lineage>
        <taxon>Eukaryota</taxon>
        <taxon>Viridiplantae</taxon>
        <taxon>Chlorophyta</taxon>
        <taxon>Pyramimonadophyceae</taxon>
        <taxon>Pyramimonadales</taxon>
        <taxon>Pyramimonadaceae</taxon>
        <taxon>Cymbomonas</taxon>
    </lineage>
</organism>
<protein>
    <submittedName>
        <fullName evidence="13">Mitochondrial thiamine pyrophosphate transporter</fullName>
    </submittedName>
</protein>
<evidence type="ECO:0000256" key="10">
    <source>
        <dbReference type="ARBA" id="ARBA00023303"/>
    </source>
</evidence>
<dbReference type="GO" id="GO:0005248">
    <property type="term" value="F:voltage-gated sodium channel activity"/>
    <property type="evidence" value="ECO:0007669"/>
    <property type="project" value="TreeGrafter"/>
</dbReference>
<feature type="non-terminal residue" evidence="13">
    <location>
        <position position="1"/>
    </location>
</feature>
<feature type="transmembrane region" description="Helical" evidence="11">
    <location>
        <begin position="230"/>
        <end position="252"/>
    </location>
</feature>